<accession>A0ABX0TG17</accession>
<evidence type="ECO:0008006" key="6">
    <source>
        <dbReference type="Google" id="ProtNLM"/>
    </source>
</evidence>
<dbReference type="Proteomes" id="UP000802392">
    <property type="component" value="Unassembled WGS sequence"/>
</dbReference>
<sequence>MSTPPVTRRSRSGTTGPAPLNTDPAPLFEQFVTPPDAARPRAWWHWMDGNVNEDGIDADLAWLKGIGAGGVQMFFGSFGAPALVEQPVKFLSKEWQSAVRRAASQTKRLGMELSVATSAGWSATGGPWVAPEAGMKKVVWSTTVIESAHLPCQLPTPPTASGPFQDVPCAATRHVTAEIPDFYKDIAVLAFPAKEGHRSLIPASITCSSTVTGGPGLEDLADGTFWPPVVIDASPRITITADYSEPVTVTSARVGLPAFVGFGGGPLPEAVLEASNDNQAFWPVADFQGTKAPVRSLSFPAQEARYFRLVITTPPSGSAPVAAGIKPLTFPSAGSGVKVSCFQLFGGSRVSRAEEKAGFAPVADYYALEAEAADVREAVPVDEVVDVTGYVDADGILSWAPPAGRWTVLRLGYSLTGHVNAPAAAEATGLEVDKLDAGHVTDYLHTYLGFFRDALGKEPDALAGIDALLSDSIESGPQNWTHNMLSEFQTRRGYSLLPWLPALTGILMEGTRESDAFLWDFRRTISELLAENHYGTIASIAAGHGMDYYAEALEDHRPQLGDDLEMRSHADVPMGAMWCYPPESGPRPTFVADLRGAASVSHVYGKPRTGAESMTAFGQPFRYTPAILKPIVDMEFALGVNLINIHTSPHQPSGVEKPGITLAPYLGQSFSRNETWAHAAGPWIDYLARCSQLLQQGTYAADIAYFYGEESPVTGVFGDSPAEVPQGYGFDFINLDGLTNHITVTPAGALLSSGGTRYKALYLGGTSQRMTLAMLRRLQELLDGGATVIGKRPEGSPSHGDDALAWRTAADKIWYGGHSRLLDGGDIHHSKLLPAALQELGMTPDWSFDAGEGHCLPAIHRTTPYGELYFISNQRERPEKITATFRASSGSAELWDACQVSRTPLPSRHSEGHTTVDITLPPFGSAFVLLRPDDATTSSGVVSGDTLALHASAGLRRTVQLQGPWELTFRDLERDPGSLTLDRVAPWAGDGAFAHGDSDIRHFSGTAVYCHNFEVPSASTKATYVIDLGEVRDIAQVWLNDVPLGTAWTSPFQVTASEAIRSGLNRLRVEVTNTWSNRLAGDAVQGNTTRPGSEIFHPDAPLQKSGLVGPVRIHTTNHPLGQP</sequence>
<evidence type="ECO:0000313" key="4">
    <source>
        <dbReference type="EMBL" id="NIJ01462.1"/>
    </source>
</evidence>
<dbReference type="NCBIfam" id="NF045579">
    <property type="entry name" value="rhamnoside_JR"/>
    <property type="match status" value="1"/>
</dbReference>
<dbReference type="Gene3D" id="2.60.120.260">
    <property type="entry name" value="Galactose-binding domain-like"/>
    <property type="match status" value="2"/>
</dbReference>
<dbReference type="EMBL" id="JAAOZD010000003">
    <property type="protein sequence ID" value="NIJ01462.1"/>
    <property type="molecule type" value="Genomic_DNA"/>
</dbReference>
<keyword evidence="2" id="KW-0378">Hydrolase</keyword>
<feature type="region of interest" description="Disordered" evidence="3">
    <location>
        <begin position="1082"/>
        <end position="1123"/>
    </location>
</feature>
<dbReference type="PANTHER" id="PTHR43817:SF1">
    <property type="entry name" value="HYDROLASE, FAMILY 43, PUTATIVE (AFU_ORTHOLOGUE AFUA_3G01660)-RELATED"/>
    <property type="match status" value="1"/>
</dbReference>
<feature type="region of interest" description="Disordered" evidence="3">
    <location>
        <begin position="1"/>
        <end position="25"/>
    </location>
</feature>
<reference evidence="4 5" key="1">
    <citation type="submission" date="2020-03" db="EMBL/GenBank/DDBJ databases">
        <title>Genomic Encyclopedia of Type Strains, Phase III (KMG-III): the genomes of soil and plant-associated and newly described type strains.</title>
        <authorList>
            <person name="Whitman W."/>
        </authorList>
    </citation>
    <scope>NUCLEOTIDE SEQUENCE [LARGE SCALE GENOMIC DNA]</scope>
    <source>
        <strain evidence="4 5">CECT 4207</strain>
    </source>
</reference>
<keyword evidence="1" id="KW-0732">Signal</keyword>
<feature type="compositionally biased region" description="Polar residues" evidence="3">
    <location>
        <begin position="1114"/>
        <end position="1123"/>
    </location>
</feature>
<dbReference type="Pfam" id="PF17132">
    <property type="entry name" value="Glyco_hydro_106"/>
    <property type="match status" value="1"/>
</dbReference>
<comment type="caution">
    <text evidence="4">The sequence shown here is derived from an EMBL/GenBank/DDBJ whole genome shotgun (WGS) entry which is preliminary data.</text>
</comment>
<evidence type="ECO:0000313" key="5">
    <source>
        <dbReference type="Proteomes" id="UP000802392"/>
    </source>
</evidence>
<keyword evidence="5" id="KW-1185">Reference proteome</keyword>
<evidence type="ECO:0000256" key="3">
    <source>
        <dbReference type="SAM" id="MobiDB-lite"/>
    </source>
</evidence>
<gene>
    <name evidence="4" type="ORF">FHR86_001783</name>
</gene>
<organism evidence="4 5">
    <name type="scientific">Paenarthrobacter ilicis</name>
    <dbReference type="NCBI Taxonomy" id="43665"/>
    <lineage>
        <taxon>Bacteria</taxon>
        <taxon>Bacillati</taxon>
        <taxon>Actinomycetota</taxon>
        <taxon>Actinomycetes</taxon>
        <taxon>Micrococcales</taxon>
        <taxon>Micrococcaceae</taxon>
        <taxon>Paenarthrobacter</taxon>
    </lineage>
</organism>
<evidence type="ECO:0000256" key="2">
    <source>
        <dbReference type="ARBA" id="ARBA00022801"/>
    </source>
</evidence>
<dbReference type="RefSeq" id="WP_167265237.1">
    <property type="nucleotide sequence ID" value="NZ_BAAAVO010000013.1"/>
</dbReference>
<dbReference type="InterPro" id="IPR008979">
    <property type="entry name" value="Galactose-bd-like_sf"/>
</dbReference>
<name>A0ABX0TG17_9MICC</name>
<protein>
    <recommendedName>
        <fullName evidence="6">Glycoside hydrolase</fullName>
    </recommendedName>
</protein>
<evidence type="ECO:0000256" key="1">
    <source>
        <dbReference type="ARBA" id="ARBA00022729"/>
    </source>
</evidence>
<proteinExistence type="predicted"/>
<dbReference type="PANTHER" id="PTHR43817">
    <property type="entry name" value="GLYCOSYL HYDROLASE"/>
    <property type="match status" value="1"/>
</dbReference>
<dbReference type="SUPFAM" id="SSF49785">
    <property type="entry name" value="Galactose-binding domain-like"/>
    <property type="match status" value="2"/>
</dbReference>